<evidence type="ECO:0000256" key="1">
    <source>
        <dbReference type="SAM" id="SignalP"/>
    </source>
</evidence>
<feature type="signal peptide" evidence="1">
    <location>
        <begin position="1"/>
        <end position="21"/>
    </location>
</feature>
<dbReference type="EMBL" id="QXFY01000552">
    <property type="protein sequence ID" value="KAE9341167.1"/>
    <property type="molecule type" value="Genomic_DNA"/>
</dbReference>
<comment type="caution">
    <text evidence="2">The sequence shown here is derived from an EMBL/GenBank/DDBJ whole genome shotgun (WGS) entry which is preliminary data.</text>
</comment>
<keyword evidence="1" id="KW-0732">Signal</keyword>
<accession>A0A6G0RSV9</accession>
<sequence length="55" mass="5849">MFRIRGVAVSLAAVAFSPCCSEVDERHNMVTNVILPAKNVQSVIFGGGASCHGWD</sequence>
<dbReference type="Proteomes" id="UP000486351">
    <property type="component" value="Unassembled WGS sequence"/>
</dbReference>
<protein>
    <submittedName>
        <fullName evidence="2">Uncharacterized protein</fullName>
    </submittedName>
</protein>
<name>A0A6G0RSV9_9STRA</name>
<reference evidence="2 3" key="1">
    <citation type="submission" date="2018-09" db="EMBL/GenBank/DDBJ databases">
        <title>Genomic investigation of the strawberry pathogen Phytophthora fragariae indicates pathogenicity is determined by transcriptional variation in three key races.</title>
        <authorList>
            <person name="Adams T.M."/>
            <person name="Armitage A.D."/>
            <person name="Sobczyk M.K."/>
            <person name="Bates H.J."/>
            <person name="Dunwell J.M."/>
            <person name="Nellist C.F."/>
            <person name="Harrison R.J."/>
        </authorList>
    </citation>
    <scope>NUCLEOTIDE SEQUENCE [LARGE SCALE GENOMIC DNA]</scope>
    <source>
        <strain evidence="2 3">NOV-77</strain>
    </source>
</reference>
<dbReference type="AlphaFoldDB" id="A0A6G0RSV9"/>
<evidence type="ECO:0000313" key="3">
    <source>
        <dbReference type="Proteomes" id="UP000486351"/>
    </source>
</evidence>
<evidence type="ECO:0000313" key="2">
    <source>
        <dbReference type="EMBL" id="KAE9341167.1"/>
    </source>
</evidence>
<proteinExistence type="predicted"/>
<feature type="chain" id="PRO_5026262505" evidence="1">
    <location>
        <begin position="22"/>
        <end position="55"/>
    </location>
</feature>
<organism evidence="2 3">
    <name type="scientific">Phytophthora fragariae</name>
    <dbReference type="NCBI Taxonomy" id="53985"/>
    <lineage>
        <taxon>Eukaryota</taxon>
        <taxon>Sar</taxon>
        <taxon>Stramenopiles</taxon>
        <taxon>Oomycota</taxon>
        <taxon>Peronosporomycetes</taxon>
        <taxon>Peronosporales</taxon>
        <taxon>Peronosporaceae</taxon>
        <taxon>Phytophthora</taxon>
    </lineage>
</organism>
<gene>
    <name evidence="2" type="ORF">PF008_g10756</name>
</gene>